<dbReference type="InterPro" id="IPR016914">
    <property type="entry name" value="TrmL"/>
</dbReference>
<evidence type="ECO:0000256" key="6">
    <source>
        <dbReference type="HAMAP-Rule" id="MF_01885"/>
    </source>
</evidence>
<evidence type="ECO:0000313" key="10">
    <source>
        <dbReference type="Proteomes" id="UP000196531"/>
    </source>
</evidence>
<dbReference type="InterPro" id="IPR029026">
    <property type="entry name" value="tRNA_m1G_MTases_N"/>
</dbReference>
<evidence type="ECO:0000256" key="2">
    <source>
        <dbReference type="ARBA" id="ARBA00022603"/>
    </source>
</evidence>
<dbReference type="Proteomes" id="UP000196531">
    <property type="component" value="Unassembled WGS sequence"/>
</dbReference>
<dbReference type="GO" id="GO:0002130">
    <property type="term" value="P:wobble position ribose methylation"/>
    <property type="evidence" value="ECO:0007669"/>
    <property type="project" value="TreeGrafter"/>
</dbReference>
<dbReference type="GO" id="GO:0141098">
    <property type="term" value="F:tRNA (cytidine(34)-2'-O)-methyltransferase activity"/>
    <property type="evidence" value="ECO:0007669"/>
    <property type="project" value="RHEA"/>
</dbReference>
<keyword evidence="1 6" id="KW-0963">Cytoplasm</keyword>
<dbReference type="InterPro" id="IPR029028">
    <property type="entry name" value="Alpha/beta_knot_MTases"/>
</dbReference>
<keyword evidence="2 6" id="KW-0489">Methyltransferase</keyword>
<dbReference type="HAMAP" id="MF_01885">
    <property type="entry name" value="tRNA_methyltr_TrmL"/>
    <property type="match status" value="1"/>
</dbReference>
<evidence type="ECO:0000256" key="4">
    <source>
        <dbReference type="ARBA" id="ARBA00022691"/>
    </source>
</evidence>
<keyword evidence="3 6" id="KW-0808">Transferase</keyword>
<proteinExistence type="inferred from homology"/>
<dbReference type="GO" id="GO:0003723">
    <property type="term" value="F:RNA binding"/>
    <property type="evidence" value="ECO:0007669"/>
    <property type="project" value="InterPro"/>
</dbReference>
<evidence type="ECO:0000256" key="5">
    <source>
        <dbReference type="ARBA" id="ARBA00022694"/>
    </source>
</evidence>
<feature type="binding site" evidence="6 7">
    <location>
        <position position="106"/>
    </location>
    <ligand>
        <name>S-adenosyl-L-methionine</name>
        <dbReference type="ChEBI" id="CHEBI:59789"/>
    </ligand>
</feature>
<comment type="caution">
    <text evidence="9">The sequence shown here is derived from an EMBL/GenBank/DDBJ whole genome shotgun (WGS) entry which is preliminary data.</text>
</comment>
<evidence type="ECO:0000256" key="7">
    <source>
        <dbReference type="PIRSR" id="PIRSR029256-1"/>
    </source>
</evidence>
<keyword evidence="4 6" id="KW-0949">S-adenosyl-L-methionine</keyword>
<reference evidence="10" key="1">
    <citation type="journal article" date="2017" name="Proc. Natl. Acad. Sci. U.S.A.">
        <title>Simulation of Deepwater Horizon oil plume reveals substrate specialization within a complex community of hydrocarbon-degraders.</title>
        <authorList>
            <person name="Hu P."/>
            <person name="Dubinsky E.A."/>
            <person name="Probst A.J."/>
            <person name="Wang J."/>
            <person name="Sieber C.M.K."/>
            <person name="Tom L.M."/>
            <person name="Gardinali P."/>
            <person name="Banfield J.F."/>
            <person name="Atlas R.M."/>
            <person name="Andersen G.L."/>
        </authorList>
    </citation>
    <scope>NUCLEOTIDE SEQUENCE [LARGE SCALE GENOMIC DNA]</scope>
</reference>
<feature type="domain" description="tRNA/rRNA methyltransferase SpoU type" evidence="8">
    <location>
        <begin position="6"/>
        <end position="144"/>
    </location>
</feature>
<dbReference type="EMBL" id="MAAO01000006">
    <property type="protein sequence ID" value="OUR96163.1"/>
    <property type="molecule type" value="Genomic_DNA"/>
</dbReference>
<sequence length="156" mass="17812">MNKSNFKIVLYSPEIPGNTGSIGRTCVALNAELILIHPLGFDIDEKAVRRAGLDYWKHVKITEYQNFQEFLDSEKPQLETLHFFTKNAKKNLFETSFKEDCYLVFGCETKGLPQEVLSKYQDELVSLPILSENIRSLNLASVATTAAYEAIRQIKY</sequence>
<comment type="catalytic activity">
    <reaction evidence="6">
        <text>cytidine(34) in tRNA + S-adenosyl-L-methionine = 2'-O-methylcytidine(34) in tRNA + S-adenosyl-L-homocysteine + H(+)</text>
        <dbReference type="Rhea" id="RHEA:43084"/>
        <dbReference type="Rhea" id="RHEA-COMP:10331"/>
        <dbReference type="Rhea" id="RHEA-COMP:10332"/>
        <dbReference type="ChEBI" id="CHEBI:15378"/>
        <dbReference type="ChEBI" id="CHEBI:57856"/>
        <dbReference type="ChEBI" id="CHEBI:59789"/>
        <dbReference type="ChEBI" id="CHEBI:74495"/>
        <dbReference type="ChEBI" id="CHEBI:82748"/>
        <dbReference type="EC" id="2.1.1.207"/>
    </reaction>
</comment>
<feature type="binding site" evidence="6 7">
    <location>
        <position position="127"/>
    </location>
    <ligand>
        <name>S-adenosyl-L-methionine</name>
        <dbReference type="ChEBI" id="CHEBI:59789"/>
    </ligand>
</feature>
<evidence type="ECO:0000259" key="8">
    <source>
        <dbReference type="Pfam" id="PF00588"/>
    </source>
</evidence>
<dbReference type="Gene3D" id="3.40.1280.10">
    <property type="match status" value="1"/>
</dbReference>
<dbReference type="PANTHER" id="PTHR42971">
    <property type="entry name" value="TRNA (CYTIDINE(34)-2'-O)-METHYLTRANSFERASE"/>
    <property type="match status" value="1"/>
</dbReference>
<name>A0A1Y5F5J4_9BACT</name>
<feature type="binding site" evidence="6 7">
    <location>
        <position position="136"/>
    </location>
    <ligand>
        <name>S-adenosyl-L-methionine</name>
        <dbReference type="ChEBI" id="CHEBI:59789"/>
    </ligand>
</feature>
<dbReference type="GO" id="GO:0005737">
    <property type="term" value="C:cytoplasm"/>
    <property type="evidence" value="ECO:0007669"/>
    <property type="project" value="UniProtKB-SubCell"/>
</dbReference>
<dbReference type="PIRSF" id="PIRSF029256">
    <property type="entry name" value="SpoU_TrmH_prd"/>
    <property type="match status" value="1"/>
</dbReference>
<dbReference type="InterPro" id="IPR001537">
    <property type="entry name" value="SpoU_MeTrfase"/>
</dbReference>
<dbReference type="Pfam" id="PF00588">
    <property type="entry name" value="SpoU_methylase"/>
    <property type="match status" value="1"/>
</dbReference>
<keyword evidence="5 6" id="KW-0819">tRNA processing</keyword>
<dbReference type="GO" id="GO:0141102">
    <property type="term" value="F:tRNA (5-carboxymethylaminomethyluridine(34)-2'-O)-methyltransferase activity"/>
    <property type="evidence" value="ECO:0007669"/>
    <property type="project" value="RHEA"/>
</dbReference>
<accession>A0A1Y5F5J4</accession>
<dbReference type="SUPFAM" id="SSF75217">
    <property type="entry name" value="alpha/beta knot"/>
    <property type="match status" value="1"/>
</dbReference>
<gene>
    <name evidence="9" type="ORF">A9Q84_07320</name>
</gene>
<evidence type="ECO:0000313" key="9">
    <source>
        <dbReference type="EMBL" id="OUR96163.1"/>
    </source>
</evidence>
<comment type="catalytic activity">
    <reaction evidence="6">
        <text>5-carboxymethylaminomethyluridine(34) in tRNA(Leu) + S-adenosyl-L-methionine = 5-carboxymethylaminomethyl-2'-O-methyluridine(34) in tRNA(Leu) + S-adenosyl-L-homocysteine + H(+)</text>
        <dbReference type="Rhea" id="RHEA:43088"/>
        <dbReference type="Rhea" id="RHEA-COMP:10333"/>
        <dbReference type="Rhea" id="RHEA-COMP:10334"/>
        <dbReference type="ChEBI" id="CHEBI:15378"/>
        <dbReference type="ChEBI" id="CHEBI:57856"/>
        <dbReference type="ChEBI" id="CHEBI:59789"/>
        <dbReference type="ChEBI" id="CHEBI:74508"/>
        <dbReference type="ChEBI" id="CHEBI:74511"/>
        <dbReference type="EC" id="2.1.1.207"/>
    </reaction>
</comment>
<protein>
    <recommendedName>
        <fullName evidence="6">Putative tRNA (cytidine(34)-2'-O)-methyltransferase</fullName>
        <ecNumber evidence="6">2.1.1.207</ecNumber>
    </recommendedName>
    <alternativeName>
        <fullName evidence="6">tRNA (cytidine/uridine-2'-O-)-methyltransferase</fullName>
    </alternativeName>
</protein>
<comment type="similarity">
    <text evidence="6">Belongs to the class IV-like SAM-binding methyltransferase superfamily. RNA methyltransferase TrmH family. TrmL subfamily.</text>
</comment>
<dbReference type="EC" id="2.1.1.207" evidence="6"/>
<comment type="caution">
    <text evidence="6">Lacks conserved residue(s) required for the propagation of feature annotation.</text>
</comment>
<dbReference type="AlphaFoldDB" id="A0A1Y5F5J4"/>
<organism evidence="9 10">
    <name type="scientific">Halobacteriovorax marinus</name>
    <dbReference type="NCBI Taxonomy" id="97084"/>
    <lineage>
        <taxon>Bacteria</taxon>
        <taxon>Pseudomonadati</taxon>
        <taxon>Bdellovibrionota</taxon>
        <taxon>Bacteriovoracia</taxon>
        <taxon>Bacteriovoracales</taxon>
        <taxon>Halobacteriovoraceae</taxon>
        <taxon>Halobacteriovorax</taxon>
    </lineage>
</organism>
<dbReference type="PANTHER" id="PTHR42971:SF1">
    <property type="entry name" value="TRNA (CYTIDINE(34)-2'-O)-METHYLTRANSFERASE"/>
    <property type="match status" value="1"/>
</dbReference>
<comment type="function">
    <text evidence="6">Could methylate the ribose at the nucleotide 34 wobble position in tRNA.</text>
</comment>
<dbReference type="CDD" id="cd18094">
    <property type="entry name" value="SpoU-like_TrmL"/>
    <property type="match status" value="1"/>
</dbReference>
<evidence type="ECO:0000256" key="3">
    <source>
        <dbReference type="ARBA" id="ARBA00022679"/>
    </source>
</evidence>
<evidence type="ECO:0000256" key="1">
    <source>
        <dbReference type="ARBA" id="ARBA00022490"/>
    </source>
</evidence>
<comment type="subcellular location">
    <subcellularLocation>
        <location evidence="6">Cytoplasm</location>
    </subcellularLocation>
</comment>